<feature type="compositionally biased region" description="Low complexity" evidence="5">
    <location>
        <begin position="159"/>
        <end position="182"/>
    </location>
</feature>
<gene>
    <name evidence="7" type="ORF">V5O48_003463</name>
</gene>
<dbReference type="InterPro" id="IPR019787">
    <property type="entry name" value="Znf_PHD-finger"/>
</dbReference>
<feature type="compositionally biased region" description="Low complexity" evidence="5">
    <location>
        <begin position="959"/>
        <end position="977"/>
    </location>
</feature>
<feature type="compositionally biased region" description="Polar residues" evidence="5">
    <location>
        <begin position="532"/>
        <end position="541"/>
    </location>
</feature>
<evidence type="ECO:0000256" key="2">
    <source>
        <dbReference type="ARBA" id="ARBA00022771"/>
    </source>
</evidence>
<feature type="region of interest" description="Disordered" evidence="5">
    <location>
        <begin position="1123"/>
        <end position="1148"/>
    </location>
</feature>
<dbReference type="Gene3D" id="3.30.40.10">
    <property type="entry name" value="Zinc/RING finger domain, C3HC4 (zinc finger)"/>
    <property type="match status" value="1"/>
</dbReference>
<feature type="region of interest" description="Disordered" evidence="5">
    <location>
        <begin position="1"/>
        <end position="67"/>
    </location>
</feature>
<dbReference type="Pfam" id="PF00628">
    <property type="entry name" value="PHD"/>
    <property type="match status" value="1"/>
</dbReference>
<feature type="domain" description="PHD-type" evidence="6">
    <location>
        <begin position="821"/>
        <end position="877"/>
    </location>
</feature>
<proteinExistence type="predicted"/>
<feature type="region of interest" description="Disordered" evidence="5">
    <location>
        <begin position="902"/>
        <end position="944"/>
    </location>
</feature>
<feature type="compositionally biased region" description="Basic and acidic residues" evidence="5">
    <location>
        <begin position="309"/>
        <end position="335"/>
    </location>
</feature>
<dbReference type="InterPro" id="IPR019786">
    <property type="entry name" value="Zinc_finger_PHD-type_CS"/>
</dbReference>
<dbReference type="InterPro" id="IPR013083">
    <property type="entry name" value="Znf_RING/FYVE/PHD"/>
</dbReference>
<evidence type="ECO:0000259" key="6">
    <source>
        <dbReference type="PROSITE" id="PS50016"/>
    </source>
</evidence>
<dbReference type="InterPro" id="IPR001965">
    <property type="entry name" value="Znf_PHD"/>
</dbReference>
<feature type="region of interest" description="Disordered" evidence="5">
    <location>
        <begin position="309"/>
        <end position="366"/>
    </location>
</feature>
<feature type="compositionally biased region" description="Polar residues" evidence="5">
    <location>
        <begin position="978"/>
        <end position="990"/>
    </location>
</feature>
<reference evidence="7 8" key="1">
    <citation type="submission" date="2024-02" db="EMBL/GenBank/DDBJ databases">
        <title>A draft genome for the cacao thread blight pathogen Marasmius crinis-equi.</title>
        <authorList>
            <person name="Cohen S.P."/>
            <person name="Baruah I.K."/>
            <person name="Amoako-Attah I."/>
            <person name="Bukari Y."/>
            <person name="Meinhardt L.W."/>
            <person name="Bailey B.A."/>
        </authorList>
    </citation>
    <scope>NUCLEOTIDE SEQUENCE [LARGE SCALE GENOMIC DNA]</scope>
    <source>
        <strain evidence="7 8">GH-76</strain>
    </source>
</reference>
<feature type="region of interest" description="Disordered" evidence="5">
    <location>
        <begin position="622"/>
        <end position="708"/>
    </location>
</feature>
<evidence type="ECO:0000256" key="4">
    <source>
        <dbReference type="PROSITE-ProRule" id="PRU00146"/>
    </source>
</evidence>
<accession>A0ABR3FSR0</accession>
<feature type="compositionally biased region" description="Polar residues" evidence="5">
    <location>
        <begin position="47"/>
        <end position="67"/>
    </location>
</feature>
<evidence type="ECO:0000313" key="7">
    <source>
        <dbReference type="EMBL" id="KAL0578520.1"/>
    </source>
</evidence>
<feature type="region of interest" description="Disordered" evidence="5">
    <location>
        <begin position="956"/>
        <end position="998"/>
    </location>
</feature>
<evidence type="ECO:0000256" key="5">
    <source>
        <dbReference type="SAM" id="MobiDB-lite"/>
    </source>
</evidence>
<feature type="compositionally biased region" description="Pro residues" evidence="5">
    <location>
        <begin position="270"/>
        <end position="279"/>
    </location>
</feature>
<feature type="compositionally biased region" description="Low complexity" evidence="5">
    <location>
        <begin position="249"/>
        <end position="266"/>
    </location>
</feature>
<feature type="compositionally biased region" description="Polar residues" evidence="5">
    <location>
        <begin position="336"/>
        <end position="347"/>
    </location>
</feature>
<dbReference type="InterPro" id="IPR011011">
    <property type="entry name" value="Znf_FYVE_PHD"/>
</dbReference>
<feature type="compositionally biased region" description="Polar residues" evidence="5">
    <location>
        <begin position="183"/>
        <end position="196"/>
    </location>
</feature>
<keyword evidence="3" id="KW-0862">Zinc</keyword>
<organism evidence="7 8">
    <name type="scientific">Marasmius crinis-equi</name>
    <dbReference type="NCBI Taxonomy" id="585013"/>
    <lineage>
        <taxon>Eukaryota</taxon>
        <taxon>Fungi</taxon>
        <taxon>Dikarya</taxon>
        <taxon>Basidiomycota</taxon>
        <taxon>Agaricomycotina</taxon>
        <taxon>Agaricomycetes</taxon>
        <taxon>Agaricomycetidae</taxon>
        <taxon>Agaricales</taxon>
        <taxon>Marasmiineae</taxon>
        <taxon>Marasmiaceae</taxon>
        <taxon>Marasmius</taxon>
    </lineage>
</organism>
<dbReference type="SMART" id="SM00249">
    <property type="entry name" value="PHD"/>
    <property type="match status" value="1"/>
</dbReference>
<feature type="compositionally biased region" description="Basic and acidic residues" evidence="5">
    <location>
        <begin position="648"/>
        <end position="677"/>
    </location>
</feature>
<dbReference type="PROSITE" id="PS01359">
    <property type="entry name" value="ZF_PHD_1"/>
    <property type="match status" value="1"/>
</dbReference>
<dbReference type="SUPFAM" id="SSF57903">
    <property type="entry name" value="FYVE/PHD zinc finger"/>
    <property type="match status" value="1"/>
</dbReference>
<dbReference type="Proteomes" id="UP001465976">
    <property type="component" value="Unassembled WGS sequence"/>
</dbReference>
<feature type="region of interest" description="Disordered" evidence="5">
    <location>
        <begin position="441"/>
        <end position="555"/>
    </location>
</feature>
<feature type="region of interest" description="Disordered" evidence="5">
    <location>
        <begin position="125"/>
        <end position="294"/>
    </location>
</feature>
<feature type="compositionally biased region" description="Acidic residues" evidence="5">
    <location>
        <begin position="678"/>
        <end position="690"/>
    </location>
</feature>
<feature type="compositionally biased region" description="Basic and acidic residues" evidence="5">
    <location>
        <begin position="455"/>
        <end position="470"/>
    </location>
</feature>
<dbReference type="PROSITE" id="PS50016">
    <property type="entry name" value="ZF_PHD_2"/>
    <property type="match status" value="1"/>
</dbReference>
<feature type="region of interest" description="Disordered" evidence="5">
    <location>
        <begin position="1022"/>
        <end position="1062"/>
    </location>
</feature>
<evidence type="ECO:0000313" key="8">
    <source>
        <dbReference type="Proteomes" id="UP001465976"/>
    </source>
</evidence>
<keyword evidence="1" id="KW-0479">Metal-binding</keyword>
<dbReference type="EMBL" id="JBAHYK010000095">
    <property type="protein sequence ID" value="KAL0578520.1"/>
    <property type="molecule type" value="Genomic_DNA"/>
</dbReference>
<name>A0ABR3FSR0_9AGAR</name>
<keyword evidence="2 4" id="KW-0863">Zinc-finger</keyword>
<protein>
    <recommendedName>
        <fullName evidence="6">PHD-type domain-containing protein</fullName>
    </recommendedName>
</protein>
<evidence type="ECO:0000256" key="3">
    <source>
        <dbReference type="ARBA" id="ARBA00022833"/>
    </source>
</evidence>
<evidence type="ECO:0000256" key="1">
    <source>
        <dbReference type="ARBA" id="ARBA00022723"/>
    </source>
</evidence>
<feature type="compositionally biased region" description="Polar residues" evidence="5">
    <location>
        <begin position="1"/>
        <end position="39"/>
    </location>
</feature>
<comment type="caution">
    <text evidence="7">The sequence shown here is derived from an EMBL/GenBank/DDBJ whole genome shotgun (WGS) entry which is preliminary data.</text>
</comment>
<feature type="compositionally biased region" description="Low complexity" evidence="5">
    <location>
        <begin position="197"/>
        <end position="219"/>
    </location>
</feature>
<sequence length="1148" mass="124765">MAAPQEPSTPRKSPVQTRHLPTNSPIFPVTNSSKVSSSYYDRERLHTNSSSSAVQMSSEIDISPQNRPLQAIAARTLQNSDEDVKEMANSLYPRFTAQIRLPPAQVIAGQGHDMSLMRAHQIMTPESSPFTVKQGERTPRPILISSAFPSNLSQPPPTTSAKPPSSSNSPPGSASTAPSLSPVNSRIQPYAQQGSLPTSRPHTPPSQSHSQTPSQLSSPFMARPLLPPSSSSTKGPVFVDDVFGPGLGSSSASTKATSPPSSASSSHENPPQPLQPPPAHFSRRDLDEMFVHAPGGELERIRQRQLVEHAAVEARRPDYFVREGKRKADASDDSRSNNTSFTHSSNAKPHPSGVGIMDSPTKGRRIKLYNSSAGSANHSTSDHTKDKIKLFPDMKLFQETSEESFEESLMAGGYGRYRTAEWVRQPQPIPIEVLQAQVRHGPSVNPAASGSPIVKRLEDQSVAADRREEAQGPGTPHSDQSQPQALPLPPTEKELRKRKRLDAFRVLTSSSAGSCSSPTAVTVNDSDHDFVNKNTKPSSTKAGAARRESPRKLYPLELEGRGRVLVDVLPGSHNSAPGADDVFVQDVVAGAKRKKRATAIDRRDREVSPEYPYGLVVSPSKKRAIAGPGDAKAVSAPPEKPNWPDAEFPWRIREEEREEEKIREEEERLKRVEKFLERDDDESDLTDSDDNVSSGKGKGKEDEDEILASSQLGVVYDDDRLLTYRAGRGKMVPLIADTAPEAGKVVVGDVDKPPPAARRKRGSMYFPSDPADARAALLSKRSVRALSFKMKSEAERKRKIMVLEARGEVIDPTELAEEEEEVPCICDGEGANFDDDDARGVIQCDGCDQWFHFGCMGMRSNQVADDEQWYCPTCMPFRHSEPEPQEPVFVPTDVQEAGRRLGADPMLFNSRSPRESPGPEGDRGLPPVPPFSPRGGVMTTPKTPTRKRTRVLGNEYLDSDFPSSSSSRYSYIQPGSSHSTNFTSGSTRGYPTTPRHRLSRTEPRIHGHDVFLGVGSSFDESPAFDPTSTPSRGIKFNPPSFATPTRKPSNARGLLTPSRKSIGGFGGPGFLSSALDDKGDHWFGYGHGGDESPIRRKKSSASSDVVAKSKRVLDGLLAAAAPGAGGGLAEGFDDSSLGRSPGRARRLE</sequence>
<keyword evidence="8" id="KW-1185">Reference proteome</keyword>